<dbReference type="InterPro" id="IPR002298">
    <property type="entry name" value="DNA_polymerase_A"/>
</dbReference>
<dbReference type="SUPFAM" id="SSF53098">
    <property type="entry name" value="Ribonuclease H-like"/>
    <property type="match status" value="1"/>
</dbReference>
<dbReference type="Pfam" id="PF00476">
    <property type="entry name" value="DNA_pol_A"/>
    <property type="match status" value="1"/>
</dbReference>
<evidence type="ECO:0000256" key="5">
    <source>
        <dbReference type="ARBA" id="ARBA00049244"/>
    </source>
</evidence>
<dbReference type="InterPro" id="IPR043502">
    <property type="entry name" value="DNA/RNA_pol_sf"/>
</dbReference>
<comment type="catalytic activity">
    <reaction evidence="5">
        <text>DNA(n) + a 2'-deoxyribonucleoside 5'-triphosphate = DNA(n+1) + diphosphate</text>
        <dbReference type="Rhea" id="RHEA:22508"/>
        <dbReference type="Rhea" id="RHEA-COMP:17339"/>
        <dbReference type="Rhea" id="RHEA-COMP:17340"/>
        <dbReference type="ChEBI" id="CHEBI:33019"/>
        <dbReference type="ChEBI" id="CHEBI:61560"/>
        <dbReference type="ChEBI" id="CHEBI:173112"/>
        <dbReference type="EC" id="2.7.7.7"/>
    </reaction>
</comment>
<dbReference type="EMBL" id="JBITGY010000001">
    <property type="protein sequence ID" value="MFI6495927.1"/>
    <property type="molecule type" value="Genomic_DNA"/>
</dbReference>
<dbReference type="PRINTS" id="PR00868">
    <property type="entry name" value="DNAPOLI"/>
</dbReference>
<proteinExistence type="inferred from homology"/>
<name>A0ABW7YJ57_9ACTN</name>
<evidence type="ECO:0000259" key="6">
    <source>
        <dbReference type="SMART" id="SM00482"/>
    </source>
</evidence>
<keyword evidence="4" id="KW-0235">DNA replication</keyword>
<dbReference type="Gene3D" id="1.10.150.20">
    <property type="entry name" value="5' to 3' exonuclease, C-terminal subdomain"/>
    <property type="match status" value="1"/>
</dbReference>
<evidence type="ECO:0000256" key="3">
    <source>
        <dbReference type="ARBA" id="ARBA00020311"/>
    </source>
</evidence>
<feature type="domain" description="DNA-directed DNA polymerase family A palm" evidence="6">
    <location>
        <begin position="405"/>
        <end position="610"/>
    </location>
</feature>
<dbReference type="InterPro" id="IPR002562">
    <property type="entry name" value="3'-5'_exonuclease_dom"/>
</dbReference>
<dbReference type="Pfam" id="PF01612">
    <property type="entry name" value="DNA_pol_A_exo1"/>
    <property type="match status" value="1"/>
</dbReference>
<evidence type="ECO:0000256" key="2">
    <source>
        <dbReference type="ARBA" id="ARBA00012417"/>
    </source>
</evidence>
<keyword evidence="8" id="KW-1185">Reference proteome</keyword>
<dbReference type="EC" id="2.7.7.7" evidence="2"/>
<dbReference type="InterPro" id="IPR012337">
    <property type="entry name" value="RNaseH-like_sf"/>
</dbReference>
<dbReference type="SMART" id="SM00482">
    <property type="entry name" value="POLAc"/>
    <property type="match status" value="1"/>
</dbReference>
<dbReference type="Gene3D" id="3.30.70.370">
    <property type="match status" value="1"/>
</dbReference>
<dbReference type="InterPro" id="IPR001098">
    <property type="entry name" value="DNA-dir_DNA_pol_A_palm_dom"/>
</dbReference>
<dbReference type="RefSeq" id="WP_397077729.1">
    <property type="nucleotide sequence ID" value="NZ_JBITGY010000001.1"/>
</dbReference>
<reference evidence="7 8" key="1">
    <citation type="submission" date="2024-10" db="EMBL/GenBank/DDBJ databases">
        <title>The Natural Products Discovery Center: Release of the First 8490 Sequenced Strains for Exploring Actinobacteria Biosynthetic Diversity.</title>
        <authorList>
            <person name="Kalkreuter E."/>
            <person name="Kautsar S.A."/>
            <person name="Yang D."/>
            <person name="Bader C.D."/>
            <person name="Teijaro C.N."/>
            <person name="Fluegel L."/>
            <person name="Davis C.M."/>
            <person name="Simpson J.R."/>
            <person name="Lauterbach L."/>
            <person name="Steele A.D."/>
            <person name="Gui C."/>
            <person name="Meng S."/>
            <person name="Li G."/>
            <person name="Viehrig K."/>
            <person name="Ye F."/>
            <person name="Su P."/>
            <person name="Kiefer A.F."/>
            <person name="Nichols A."/>
            <person name="Cepeda A.J."/>
            <person name="Yan W."/>
            <person name="Fan B."/>
            <person name="Jiang Y."/>
            <person name="Adhikari A."/>
            <person name="Zheng C.-J."/>
            <person name="Schuster L."/>
            <person name="Cowan T.M."/>
            <person name="Smanski M.J."/>
            <person name="Chevrette M.G."/>
            <person name="De Carvalho L.P.S."/>
            <person name="Shen B."/>
        </authorList>
    </citation>
    <scope>NUCLEOTIDE SEQUENCE [LARGE SCALE GENOMIC DNA]</scope>
    <source>
        <strain evidence="7 8">NPDC050545</strain>
    </source>
</reference>
<comment type="similarity">
    <text evidence="1">Belongs to the DNA polymerase type-A family.</text>
</comment>
<sequence>MPISSNVVLTTEHLDHVVKHFERFGAFAFDTEGIGQYRGVPAHTQITWLSMATHGMSVAIPMGHERGDRIIGERKEPYETKTGRIQQRTVKIWEPAPEQLRPSQVFSALEPLMFSDRIKVCHNAPFDLGSVAKYYDGNAPSKPWFDTYINSVLVDENRLNGLKPRTKELYGVSYDTESVGRCVEKHPFSTVARYAYMDAKYTWLMYLRERGLCEQYGLQGVLALETDVIETVLEMILAGAPINGSVLAGFGKVLDARLVGIEAEIYRAAGKQFNLNSPKQKAELFYSPKVEGGLGLKPKSLTPGGKKKYKRGEELLVTDFSTDSKSLQPHAKHPVIAGVLKYQKDDKLKSTYVDGVLGVADDPDKPCLVVDGRVHSSFNQMGARTGRWSSNGPNLQNIPSRGEDGKVIRSAYQALPGHKLVIADYGQIELVLLAHFIGFGAMFDGFHNGVDPHTMTASLIFGVPPEEVTKEQRTICKAINFGIVYGAGPSTLSEMAGIGAQAMKGHLSDHRDEFPEIYSYRSHVIETARRQDPPHTRTLLGRMRRLPDLVSYDDELRAAAERQIFNSKIQGSGGDVIKLAMVRLLPLLPEDAELVMTVHDELVVHGPEQQVPQIVSALREAMLGESIQELLRVPLTSDVSVVDTWSAAK</sequence>
<comment type="caution">
    <text evidence="7">The sequence shown here is derived from an EMBL/GenBank/DDBJ whole genome shotgun (WGS) entry which is preliminary data.</text>
</comment>
<accession>A0ABW7YJ57</accession>
<dbReference type="Gene3D" id="3.30.420.10">
    <property type="entry name" value="Ribonuclease H-like superfamily/Ribonuclease H"/>
    <property type="match status" value="1"/>
</dbReference>
<organism evidence="7 8">
    <name type="scientific">Nonomuraea typhae</name>
    <dbReference type="NCBI Taxonomy" id="2603600"/>
    <lineage>
        <taxon>Bacteria</taxon>
        <taxon>Bacillati</taxon>
        <taxon>Actinomycetota</taxon>
        <taxon>Actinomycetes</taxon>
        <taxon>Streptosporangiales</taxon>
        <taxon>Streptosporangiaceae</taxon>
        <taxon>Nonomuraea</taxon>
    </lineage>
</organism>
<dbReference type="InterPro" id="IPR036397">
    <property type="entry name" value="RNaseH_sf"/>
</dbReference>
<dbReference type="SUPFAM" id="SSF56672">
    <property type="entry name" value="DNA/RNA polymerases"/>
    <property type="match status" value="1"/>
</dbReference>
<evidence type="ECO:0000313" key="7">
    <source>
        <dbReference type="EMBL" id="MFI6495927.1"/>
    </source>
</evidence>
<evidence type="ECO:0000313" key="8">
    <source>
        <dbReference type="Proteomes" id="UP001612741"/>
    </source>
</evidence>
<dbReference type="Gene3D" id="1.20.1060.10">
    <property type="entry name" value="Taq DNA Polymerase, Chain T, domain 4"/>
    <property type="match status" value="1"/>
</dbReference>
<gene>
    <name evidence="7" type="ORF">ACIBG2_00995</name>
</gene>
<dbReference type="PANTHER" id="PTHR10133:SF27">
    <property type="entry name" value="DNA POLYMERASE NU"/>
    <property type="match status" value="1"/>
</dbReference>
<dbReference type="PANTHER" id="PTHR10133">
    <property type="entry name" value="DNA POLYMERASE I"/>
    <property type="match status" value="1"/>
</dbReference>
<evidence type="ECO:0000256" key="1">
    <source>
        <dbReference type="ARBA" id="ARBA00007705"/>
    </source>
</evidence>
<evidence type="ECO:0000256" key="4">
    <source>
        <dbReference type="ARBA" id="ARBA00022705"/>
    </source>
</evidence>
<dbReference type="Proteomes" id="UP001612741">
    <property type="component" value="Unassembled WGS sequence"/>
</dbReference>
<protein>
    <recommendedName>
        <fullName evidence="3">DNA polymerase I</fullName>
        <ecNumber evidence="2">2.7.7.7</ecNumber>
    </recommendedName>
</protein>